<protein>
    <submittedName>
        <fullName evidence="3">Intradiol ring-cleavage dioxygenase</fullName>
    </submittedName>
</protein>
<feature type="compositionally biased region" description="Low complexity" evidence="1">
    <location>
        <begin position="49"/>
        <end position="60"/>
    </location>
</feature>
<proteinExistence type="predicted"/>
<dbReference type="Pfam" id="PF00775">
    <property type="entry name" value="Dioxygenase_C"/>
    <property type="match status" value="1"/>
</dbReference>
<dbReference type="PROSITE" id="PS51318">
    <property type="entry name" value="TAT"/>
    <property type="match status" value="1"/>
</dbReference>
<dbReference type="PANTHER" id="PTHR34315:SF1">
    <property type="entry name" value="INTRADIOL RING-CLEAVAGE DIOXYGENASES DOMAIN-CONTAINING PROTEIN-RELATED"/>
    <property type="match status" value="1"/>
</dbReference>
<dbReference type="Proteomes" id="UP000694287">
    <property type="component" value="Unassembled WGS sequence"/>
</dbReference>
<feature type="region of interest" description="Disordered" evidence="1">
    <location>
        <begin position="49"/>
        <end position="82"/>
    </location>
</feature>
<keyword evidence="3" id="KW-0560">Oxidoreductase</keyword>
<dbReference type="PANTHER" id="PTHR34315">
    <property type="match status" value="1"/>
</dbReference>
<keyword evidence="3" id="KW-0223">Dioxygenase</keyword>
<keyword evidence="4" id="KW-1185">Reference proteome</keyword>
<dbReference type="RefSeq" id="WP_218602751.1">
    <property type="nucleotide sequence ID" value="NZ_JADQDJ010000082.1"/>
</dbReference>
<evidence type="ECO:0000259" key="2">
    <source>
        <dbReference type="Pfam" id="PF00775"/>
    </source>
</evidence>
<comment type="caution">
    <text evidence="3">The sequence shown here is derived from an EMBL/GenBank/DDBJ whole genome shotgun (WGS) entry which is preliminary data.</text>
</comment>
<accession>A0ABS6UQP3</accession>
<feature type="domain" description="Intradiol ring-cleavage dioxygenases" evidence="2">
    <location>
        <begin position="100"/>
        <end position="174"/>
    </location>
</feature>
<evidence type="ECO:0000256" key="1">
    <source>
        <dbReference type="SAM" id="MobiDB-lite"/>
    </source>
</evidence>
<dbReference type="InterPro" id="IPR000627">
    <property type="entry name" value="Intradiol_dOase_C"/>
</dbReference>
<dbReference type="GO" id="GO:0051213">
    <property type="term" value="F:dioxygenase activity"/>
    <property type="evidence" value="ECO:0007669"/>
    <property type="project" value="UniProtKB-KW"/>
</dbReference>
<evidence type="ECO:0000313" key="4">
    <source>
        <dbReference type="Proteomes" id="UP000694287"/>
    </source>
</evidence>
<dbReference type="CDD" id="cd03457">
    <property type="entry name" value="intradiol_dioxygenase_like"/>
    <property type="match status" value="1"/>
</dbReference>
<sequence>MSDHHDGPHEHDLGLAHDLPRLMGRRSLLGLFAGAGALVLAGCAPAATGSTVTGSTGSVSEIPEETAGPYPGDGSNGPNVLTESGVVRSDIRSSFGSLSGTAEGVPLTITLALIDSATGAALPGATVYLWHCDRDGRYSLYDVEDQNYLRGVQAADADGRVTFTTIFPAAYSGRWPHAHVEIYPDLASATTPDNATVTTQLALPQDACELVYATTGYESSVRNLAQTSLDRDMVFSDGYATQLAGVTGDVTAGMAATLTVGVDT</sequence>
<reference evidence="3 4" key="1">
    <citation type="submission" date="2020-11" db="EMBL/GenBank/DDBJ databases">
        <title>Pseudonocardia abyssalis sp. nov. and Pseudonocardia oceani sp. nov., description and phylogenomic analysis of two novel actinomycetes isolated from the deep Southern Ocean.</title>
        <authorList>
            <person name="Parra J."/>
        </authorList>
    </citation>
    <scope>NUCLEOTIDE SEQUENCE [LARGE SCALE GENOMIC DNA]</scope>
    <source>
        <strain evidence="3 4">KRD-168</strain>
    </source>
</reference>
<organism evidence="3 4">
    <name type="scientific">Pseudonocardia abyssalis</name>
    <dbReference type="NCBI Taxonomy" id="2792008"/>
    <lineage>
        <taxon>Bacteria</taxon>
        <taxon>Bacillati</taxon>
        <taxon>Actinomycetota</taxon>
        <taxon>Actinomycetes</taxon>
        <taxon>Pseudonocardiales</taxon>
        <taxon>Pseudonocardiaceae</taxon>
        <taxon>Pseudonocardia</taxon>
    </lineage>
</organism>
<evidence type="ECO:0000313" key="3">
    <source>
        <dbReference type="EMBL" id="MBW0134535.1"/>
    </source>
</evidence>
<dbReference type="InterPro" id="IPR006311">
    <property type="entry name" value="TAT_signal"/>
</dbReference>
<dbReference type="EMBL" id="JADQDK010000001">
    <property type="protein sequence ID" value="MBW0134535.1"/>
    <property type="molecule type" value="Genomic_DNA"/>
</dbReference>
<name>A0ABS6UQP3_9PSEU</name>
<gene>
    <name evidence="3" type="ORF">I4I81_09720</name>
</gene>